<gene>
    <name evidence="2" type="ORF">ACFPMG_06050</name>
</gene>
<accession>A0ABW0G1H3</accession>
<evidence type="ECO:0000313" key="2">
    <source>
        <dbReference type="EMBL" id="MFC5354566.1"/>
    </source>
</evidence>
<evidence type="ECO:0000256" key="1">
    <source>
        <dbReference type="SAM" id="MobiDB-lite"/>
    </source>
</evidence>
<organism evidence="2 3">
    <name type="scientific">Azospirillum himalayense</name>
    <dbReference type="NCBI Taxonomy" id="654847"/>
    <lineage>
        <taxon>Bacteria</taxon>
        <taxon>Pseudomonadati</taxon>
        <taxon>Pseudomonadota</taxon>
        <taxon>Alphaproteobacteria</taxon>
        <taxon>Rhodospirillales</taxon>
        <taxon>Azospirillaceae</taxon>
        <taxon>Azospirillum</taxon>
    </lineage>
</organism>
<feature type="region of interest" description="Disordered" evidence="1">
    <location>
        <begin position="28"/>
        <end position="66"/>
    </location>
</feature>
<evidence type="ECO:0000313" key="3">
    <source>
        <dbReference type="Proteomes" id="UP001596166"/>
    </source>
</evidence>
<dbReference type="EMBL" id="JBHSLC010000007">
    <property type="protein sequence ID" value="MFC5354566.1"/>
    <property type="molecule type" value="Genomic_DNA"/>
</dbReference>
<feature type="non-terminal residue" evidence="2">
    <location>
        <position position="1"/>
    </location>
</feature>
<proteinExistence type="predicted"/>
<name>A0ABW0G1H3_9PROT</name>
<reference evidence="3" key="1">
    <citation type="journal article" date="2019" name="Int. J. Syst. Evol. Microbiol.">
        <title>The Global Catalogue of Microorganisms (GCM) 10K type strain sequencing project: providing services to taxonomists for standard genome sequencing and annotation.</title>
        <authorList>
            <consortium name="The Broad Institute Genomics Platform"/>
            <consortium name="The Broad Institute Genome Sequencing Center for Infectious Disease"/>
            <person name="Wu L."/>
            <person name="Ma J."/>
        </authorList>
    </citation>
    <scope>NUCLEOTIDE SEQUENCE [LARGE SCALE GENOMIC DNA]</scope>
    <source>
        <strain evidence="3">CCUG 58760</strain>
    </source>
</reference>
<sequence length="66" mass="6772">TLHSDQNGRQKRLFQALAEAKALHQPVFPRPANGAELAGSAGRAQPYPVPPVTPSAGDGKAAKNGG</sequence>
<evidence type="ECO:0008006" key="4">
    <source>
        <dbReference type="Google" id="ProtNLM"/>
    </source>
</evidence>
<dbReference type="RefSeq" id="WP_376994314.1">
    <property type="nucleotide sequence ID" value="NZ_JBHSLC010000007.1"/>
</dbReference>
<protein>
    <recommendedName>
        <fullName evidence="4">Transposase</fullName>
    </recommendedName>
</protein>
<keyword evidence="3" id="KW-1185">Reference proteome</keyword>
<comment type="caution">
    <text evidence="2">The sequence shown here is derived from an EMBL/GenBank/DDBJ whole genome shotgun (WGS) entry which is preliminary data.</text>
</comment>
<dbReference type="Proteomes" id="UP001596166">
    <property type="component" value="Unassembled WGS sequence"/>
</dbReference>